<keyword evidence="1" id="KW-1133">Transmembrane helix</keyword>
<reference evidence="2 3" key="1">
    <citation type="submission" date="2016-10" db="EMBL/GenBank/DDBJ databases">
        <authorList>
            <person name="Varghese N."/>
            <person name="Submissions S."/>
        </authorList>
    </citation>
    <scope>NUCLEOTIDE SEQUENCE [LARGE SCALE GENOMIC DNA]</scope>
    <source>
        <strain evidence="2 3">TC-13</strain>
    </source>
</reference>
<dbReference type="EMBL" id="FOEL01000002">
    <property type="protein sequence ID" value="SEP83384.1"/>
    <property type="molecule type" value="Genomic_DNA"/>
</dbReference>
<name>A0A1H9B360_9BACI</name>
<dbReference type="Proteomes" id="UP000199410">
    <property type="component" value="Unassembled WGS sequence"/>
</dbReference>
<gene>
    <name evidence="2" type="ORF">SAMN02787113_00682</name>
</gene>
<proteinExistence type="predicted"/>
<evidence type="ECO:0000313" key="2">
    <source>
        <dbReference type="EMBL" id="SEP83384.1"/>
    </source>
</evidence>
<comment type="caution">
    <text evidence="2">The sequence shown here is derived from an EMBL/GenBank/DDBJ whole genome shotgun (WGS) entry which is preliminary data.</text>
</comment>
<accession>A0A1H9B360</accession>
<dbReference type="AlphaFoldDB" id="A0A1H9B360"/>
<evidence type="ECO:0000256" key="1">
    <source>
        <dbReference type="SAM" id="Phobius"/>
    </source>
</evidence>
<sequence>MSSNYQIRDSYFILVDPLSMIFIGMTILILMMFVLVLWKKVLKK</sequence>
<feature type="transmembrane region" description="Helical" evidence="1">
    <location>
        <begin position="20"/>
        <end position="38"/>
    </location>
</feature>
<keyword evidence="1" id="KW-0472">Membrane</keyword>
<organism evidence="2 3">
    <name type="scientific">Lysinibacillus fusiformis</name>
    <dbReference type="NCBI Taxonomy" id="28031"/>
    <lineage>
        <taxon>Bacteria</taxon>
        <taxon>Bacillati</taxon>
        <taxon>Bacillota</taxon>
        <taxon>Bacilli</taxon>
        <taxon>Bacillales</taxon>
        <taxon>Bacillaceae</taxon>
        <taxon>Lysinibacillus</taxon>
    </lineage>
</organism>
<keyword evidence="1" id="KW-0812">Transmembrane</keyword>
<evidence type="ECO:0000313" key="3">
    <source>
        <dbReference type="Proteomes" id="UP000199410"/>
    </source>
</evidence>
<protein>
    <submittedName>
        <fullName evidence="2">Uncharacterized protein</fullName>
    </submittedName>
</protein>